<name>A0A7R9H2C6_TIMPO</name>
<reference evidence="1" key="1">
    <citation type="submission" date="2020-11" db="EMBL/GenBank/DDBJ databases">
        <authorList>
            <person name="Tran Van P."/>
        </authorList>
    </citation>
    <scope>NUCLEOTIDE SEQUENCE</scope>
</reference>
<sequence>MVPQPHYMVPQSHIRVHGSPASLHGAPTTHKSTWFLILNTRCRNHTYECMVPPPHIRVYGSPASLHGAPTTHTNAISFQVRWCVLDWYSGIKGSFKWKFSVDGRNIVAKGRRDGMACLCAEAFTDFRDGYPVIYRIYKRTRTARVLQDSSRYPNTVHLTKIRTLISPSSVVELNTTSALANYATEAVLLWYKKDSSTLVDKNDSSTLTERNIEHQWAHELDVNLAIVWQIMTRIPSFESLSMSSRETVYMGVLTPSIIPVSAVPVMHCVFSRHPFFTSLQGRRKDLSRHICEGPD</sequence>
<organism evidence="1">
    <name type="scientific">Timema poppense</name>
    <name type="common">Walking stick</name>
    <dbReference type="NCBI Taxonomy" id="170557"/>
    <lineage>
        <taxon>Eukaryota</taxon>
        <taxon>Metazoa</taxon>
        <taxon>Ecdysozoa</taxon>
        <taxon>Arthropoda</taxon>
        <taxon>Hexapoda</taxon>
        <taxon>Insecta</taxon>
        <taxon>Pterygota</taxon>
        <taxon>Neoptera</taxon>
        <taxon>Polyneoptera</taxon>
        <taxon>Phasmatodea</taxon>
        <taxon>Timematodea</taxon>
        <taxon>Timematoidea</taxon>
        <taxon>Timematidae</taxon>
        <taxon>Timema</taxon>
    </lineage>
</organism>
<dbReference type="AlphaFoldDB" id="A0A7R9H2C6"/>
<evidence type="ECO:0000313" key="1">
    <source>
        <dbReference type="EMBL" id="CAD7403378.1"/>
    </source>
</evidence>
<dbReference type="EMBL" id="OD001848">
    <property type="protein sequence ID" value="CAD7403378.1"/>
    <property type="molecule type" value="Genomic_DNA"/>
</dbReference>
<proteinExistence type="predicted"/>
<protein>
    <submittedName>
        <fullName evidence="1">Uncharacterized protein</fullName>
    </submittedName>
</protein>
<accession>A0A7R9H2C6</accession>
<gene>
    <name evidence="1" type="ORF">TPSB3V08_LOCUS4014</name>
</gene>